<protein>
    <submittedName>
        <fullName evidence="2">Uncharacterized protein</fullName>
    </submittedName>
</protein>
<dbReference type="RefSeq" id="XP_005771343.1">
    <property type="nucleotide sequence ID" value="XM_005771286.1"/>
</dbReference>
<dbReference type="KEGG" id="ehx:EMIHUDRAFT_209569"/>
<dbReference type="HOGENOM" id="CLU_2042457_0_0_1"/>
<keyword evidence="1" id="KW-0812">Transmembrane</keyword>
<name>A0A0D3J5N0_EMIH1</name>
<dbReference type="PaxDb" id="2903-EOD18815"/>
<dbReference type="Proteomes" id="UP000013827">
    <property type="component" value="Unassembled WGS sequence"/>
</dbReference>
<evidence type="ECO:0000313" key="2">
    <source>
        <dbReference type="EnsemblProtists" id="EOD18815"/>
    </source>
</evidence>
<dbReference type="GeneID" id="17264461"/>
<sequence>MFQNVPNLPFTNAKIAASVGLTVDDFQALPVTRAACNVLFDGLAESRSGLIPMVGEGGAFDQAGFRVGWAKSCILFIFGLFFFGKANFIWVLLAVKFAHDWQPDLIPGPKEMGLFKVWGIV</sequence>
<dbReference type="RefSeq" id="XP_005771244.1">
    <property type="nucleotide sequence ID" value="XM_005771187.1"/>
</dbReference>
<reference evidence="3" key="1">
    <citation type="journal article" date="2013" name="Nature">
        <title>Pan genome of the phytoplankton Emiliania underpins its global distribution.</title>
        <authorList>
            <person name="Read B.A."/>
            <person name="Kegel J."/>
            <person name="Klute M.J."/>
            <person name="Kuo A."/>
            <person name="Lefebvre S.C."/>
            <person name="Maumus F."/>
            <person name="Mayer C."/>
            <person name="Miller J."/>
            <person name="Monier A."/>
            <person name="Salamov A."/>
            <person name="Young J."/>
            <person name="Aguilar M."/>
            <person name="Claverie J.M."/>
            <person name="Frickenhaus S."/>
            <person name="Gonzalez K."/>
            <person name="Herman E.K."/>
            <person name="Lin Y.C."/>
            <person name="Napier J."/>
            <person name="Ogata H."/>
            <person name="Sarno A.F."/>
            <person name="Shmutz J."/>
            <person name="Schroeder D."/>
            <person name="de Vargas C."/>
            <person name="Verret F."/>
            <person name="von Dassow P."/>
            <person name="Valentin K."/>
            <person name="Van de Peer Y."/>
            <person name="Wheeler G."/>
            <person name="Dacks J.B."/>
            <person name="Delwiche C.F."/>
            <person name="Dyhrman S.T."/>
            <person name="Glockner G."/>
            <person name="John U."/>
            <person name="Richards T."/>
            <person name="Worden A.Z."/>
            <person name="Zhang X."/>
            <person name="Grigoriev I.V."/>
            <person name="Allen A.E."/>
            <person name="Bidle K."/>
            <person name="Borodovsky M."/>
            <person name="Bowler C."/>
            <person name="Brownlee C."/>
            <person name="Cock J.M."/>
            <person name="Elias M."/>
            <person name="Gladyshev V.N."/>
            <person name="Groth M."/>
            <person name="Guda C."/>
            <person name="Hadaegh A."/>
            <person name="Iglesias-Rodriguez M.D."/>
            <person name="Jenkins J."/>
            <person name="Jones B.M."/>
            <person name="Lawson T."/>
            <person name="Leese F."/>
            <person name="Lindquist E."/>
            <person name="Lobanov A."/>
            <person name="Lomsadze A."/>
            <person name="Malik S.B."/>
            <person name="Marsh M.E."/>
            <person name="Mackinder L."/>
            <person name="Mock T."/>
            <person name="Mueller-Roeber B."/>
            <person name="Pagarete A."/>
            <person name="Parker M."/>
            <person name="Probert I."/>
            <person name="Quesneville H."/>
            <person name="Raines C."/>
            <person name="Rensing S.A."/>
            <person name="Riano-Pachon D.M."/>
            <person name="Richier S."/>
            <person name="Rokitta S."/>
            <person name="Shiraiwa Y."/>
            <person name="Soanes D.M."/>
            <person name="van der Giezen M."/>
            <person name="Wahlund T.M."/>
            <person name="Williams B."/>
            <person name="Wilson W."/>
            <person name="Wolfe G."/>
            <person name="Wurch L.L."/>
        </authorList>
    </citation>
    <scope>NUCLEOTIDE SEQUENCE</scope>
</reference>
<feature type="transmembrane region" description="Helical" evidence="1">
    <location>
        <begin position="73"/>
        <end position="95"/>
    </location>
</feature>
<dbReference type="EnsemblProtists" id="EOD18914">
    <property type="protein sequence ID" value="EOD18914"/>
    <property type="gene ID" value="EMIHUDRAFT_209569"/>
</dbReference>
<dbReference type="KEGG" id="ehx:EMIHUDRAFT_209407"/>
<accession>A0A0D3J5N0</accession>
<reference evidence="2" key="2">
    <citation type="submission" date="2024-10" db="UniProtKB">
        <authorList>
            <consortium name="EnsemblProtists"/>
        </authorList>
    </citation>
    <scope>IDENTIFICATION</scope>
</reference>
<dbReference type="GeneID" id="17264362"/>
<keyword evidence="1" id="KW-1133">Transmembrane helix</keyword>
<dbReference type="AlphaFoldDB" id="A0A0D3J5N0"/>
<keyword evidence="1" id="KW-0472">Membrane</keyword>
<keyword evidence="3" id="KW-1185">Reference proteome</keyword>
<evidence type="ECO:0000256" key="1">
    <source>
        <dbReference type="SAM" id="Phobius"/>
    </source>
</evidence>
<proteinExistence type="predicted"/>
<organism evidence="2 3">
    <name type="scientific">Emiliania huxleyi (strain CCMP1516)</name>
    <dbReference type="NCBI Taxonomy" id="280463"/>
    <lineage>
        <taxon>Eukaryota</taxon>
        <taxon>Haptista</taxon>
        <taxon>Haptophyta</taxon>
        <taxon>Prymnesiophyceae</taxon>
        <taxon>Isochrysidales</taxon>
        <taxon>Noelaerhabdaceae</taxon>
        <taxon>Emiliania</taxon>
    </lineage>
</organism>
<dbReference type="EnsemblProtists" id="EOD18815">
    <property type="protein sequence ID" value="EOD18815"/>
    <property type="gene ID" value="EMIHUDRAFT_209407"/>
</dbReference>
<evidence type="ECO:0000313" key="3">
    <source>
        <dbReference type="Proteomes" id="UP000013827"/>
    </source>
</evidence>